<dbReference type="NCBIfam" id="TIGR02220">
    <property type="entry name" value="phg_TIGR02220"/>
    <property type="match status" value="1"/>
</dbReference>
<feature type="compositionally biased region" description="Polar residues" evidence="1">
    <location>
        <begin position="123"/>
        <end position="138"/>
    </location>
</feature>
<sequence>MSRMLIKENPVIIVPSLAVKIGLNEAVVLQQVHFWLTISKHKYEGKRWVYNTYLDWQKQLPFWSVSTIKRTIHSLERQGYLISGNWNVVKLDQTKWYTIDYLKLEELEECQTELPTGQFDFPPNQTEPVNSSNEAAEQTSLNQAIPEISSEIPTEKKTPVVEIINYLNAKTRTDYKPSTHKTQEMIRARIREGFTVEDFKKVIDSKAAEWLHDPRMSKYLRPATLFGTKFESYLNQKSYKKTLNEEDFDLDD</sequence>
<dbReference type="RefSeq" id="WP_248735085.1">
    <property type="nucleotide sequence ID" value="NZ_CALBWS010000010.1"/>
</dbReference>
<name>A0ABM9EQ98_9BACI</name>
<protein>
    <recommendedName>
        <fullName evidence="2">Phage conserved hypothetical protein C-terminal domain-containing protein</fullName>
    </recommendedName>
</protein>
<reference evidence="3" key="1">
    <citation type="submission" date="2022-04" db="EMBL/GenBank/DDBJ databases">
        <authorList>
            <person name="Criscuolo A."/>
        </authorList>
    </citation>
    <scope>NUCLEOTIDE SEQUENCE</scope>
    <source>
        <strain evidence="3">CIP111895</strain>
    </source>
</reference>
<feature type="domain" description="Phage conserved hypothetical protein C-terminal" evidence="2">
    <location>
        <begin position="163"/>
        <end position="235"/>
    </location>
</feature>
<evidence type="ECO:0000313" key="4">
    <source>
        <dbReference type="Proteomes" id="UP000838308"/>
    </source>
</evidence>
<evidence type="ECO:0000313" key="3">
    <source>
        <dbReference type="EMBL" id="CAH2714773.1"/>
    </source>
</evidence>
<dbReference type="Pfam" id="PF09524">
    <property type="entry name" value="Phg_2220_C"/>
    <property type="match status" value="1"/>
</dbReference>
<evidence type="ECO:0000256" key="1">
    <source>
        <dbReference type="SAM" id="MobiDB-lite"/>
    </source>
</evidence>
<evidence type="ECO:0000259" key="2">
    <source>
        <dbReference type="Pfam" id="PF09524"/>
    </source>
</evidence>
<keyword evidence="4" id="KW-1185">Reference proteome</keyword>
<dbReference type="Proteomes" id="UP000838308">
    <property type="component" value="Unassembled WGS sequence"/>
</dbReference>
<dbReference type="EMBL" id="CALBWS010000010">
    <property type="protein sequence ID" value="CAH2714773.1"/>
    <property type="molecule type" value="Genomic_DNA"/>
</dbReference>
<comment type="caution">
    <text evidence="3">The sequence shown here is derived from an EMBL/GenBank/DDBJ whole genome shotgun (WGS) entry which is preliminary data.</text>
</comment>
<organism evidence="3 4">
    <name type="scientific">Neobacillus rhizosphaerae</name>
    <dbReference type="NCBI Taxonomy" id="2880965"/>
    <lineage>
        <taxon>Bacteria</taxon>
        <taxon>Bacillati</taxon>
        <taxon>Bacillota</taxon>
        <taxon>Bacilli</taxon>
        <taxon>Bacillales</taxon>
        <taxon>Bacillaceae</taxon>
        <taxon>Neobacillus</taxon>
    </lineage>
</organism>
<gene>
    <name evidence="3" type="ORF">BACCIP111895_01949</name>
</gene>
<dbReference type="InterPro" id="IPR011741">
    <property type="entry name" value="Phg_2220_C"/>
</dbReference>
<accession>A0ABM9EQ98</accession>
<proteinExistence type="predicted"/>
<feature type="region of interest" description="Disordered" evidence="1">
    <location>
        <begin position="116"/>
        <end position="138"/>
    </location>
</feature>